<evidence type="ECO:0000256" key="3">
    <source>
        <dbReference type="SAM" id="SignalP"/>
    </source>
</evidence>
<gene>
    <name evidence="5" type="ORF">A4X03_0g6268</name>
    <name evidence="4" type="ORF">JKIAZH3_G9874</name>
</gene>
<keyword evidence="7" id="KW-1185">Reference proteome</keyword>
<keyword evidence="3" id="KW-0732">Signal</keyword>
<feature type="region of interest" description="Disordered" evidence="1">
    <location>
        <begin position="91"/>
        <end position="139"/>
    </location>
</feature>
<evidence type="ECO:0000313" key="6">
    <source>
        <dbReference type="Proteomes" id="UP000077671"/>
    </source>
</evidence>
<evidence type="ECO:0000313" key="7">
    <source>
        <dbReference type="Proteomes" id="UP000836402"/>
    </source>
</evidence>
<reference evidence="4" key="3">
    <citation type="submission" date="2020-10" db="EMBL/GenBank/DDBJ databases">
        <authorList>
            <person name="Sedaghatjoo S."/>
        </authorList>
    </citation>
    <scope>NUCLEOTIDE SEQUENCE</scope>
    <source>
        <strain evidence="4">AZH3</strain>
    </source>
</reference>
<feature type="transmembrane region" description="Helical" evidence="2">
    <location>
        <begin position="234"/>
        <end position="258"/>
    </location>
</feature>
<feature type="chain" id="PRO_5043657736" evidence="3">
    <location>
        <begin position="23"/>
        <end position="280"/>
    </location>
</feature>
<dbReference type="EMBL" id="CAJHJG010002914">
    <property type="protein sequence ID" value="CAD6924598.1"/>
    <property type="molecule type" value="Genomic_DNA"/>
</dbReference>
<feature type="signal peptide" evidence="3">
    <location>
        <begin position="1"/>
        <end position="22"/>
    </location>
</feature>
<comment type="caution">
    <text evidence="5">The sequence shown here is derived from an EMBL/GenBank/DDBJ whole genome shotgun (WGS) entry which is preliminary data.</text>
</comment>
<reference evidence="5" key="1">
    <citation type="submission" date="2016-04" db="EMBL/GenBank/DDBJ databases">
        <authorList>
            <person name="Nguyen H.D."/>
            <person name="Kesanakurti P."/>
            <person name="Cullis J."/>
            <person name="Levesque C.A."/>
            <person name="Hambleton S."/>
        </authorList>
    </citation>
    <scope>NUCLEOTIDE SEQUENCE</scope>
    <source>
        <strain evidence="5">DAOMC 238032</strain>
    </source>
</reference>
<dbReference type="EMBL" id="LWDD02001159">
    <property type="protein sequence ID" value="KAE8252016.1"/>
    <property type="molecule type" value="Genomic_DNA"/>
</dbReference>
<evidence type="ECO:0000256" key="1">
    <source>
        <dbReference type="SAM" id="MobiDB-lite"/>
    </source>
</evidence>
<evidence type="ECO:0000313" key="4">
    <source>
        <dbReference type="EMBL" id="CAD6924598.1"/>
    </source>
</evidence>
<name>A0A177U2K1_9BASI</name>
<evidence type="ECO:0000313" key="5">
    <source>
        <dbReference type="EMBL" id="KAE8252016.1"/>
    </source>
</evidence>
<keyword evidence="2" id="KW-1133">Transmembrane helix</keyword>
<feature type="compositionally biased region" description="Polar residues" evidence="1">
    <location>
        <begin position="96"/>
        <end position="105"/>
    </location>
</feature>
<sequence length="280" mass="30211">MKICNPNAILLLALLSTLSVEASSVPKYSHAPPIERTGNELHSRETIKEAFTGLTWKHYGAGAAGGALSSAILFSIVMGGMLHNLPKGPFAHDDAQSGTSPTNGRRSAVTATMAEDTHRNSVRREADGHINSANASDRTRGRLSQEDWHLYYIQKRSLEYATTAKVLGQVAAASGQTGVIALNRRWSSAPVLGAVDSKHFDNEDAIKVVLRSHLDAEPEKNANALATRTMSPQAMFALCFMVGLPVGAILGGTTSAIIKAERHTQHHKRDVDLKYLRLVL</sequence>
<reference evidence="5" key="2">
    <citation type="journal article" date="2019" name="IMA Fungus">
        <title>Genome sequencing and comparison of five Tilletia species to identify candidate genes for the detection of regulated species infecting wheat.</title>
        <authorList>
            <person name="Nguyen H.D.T."/>
            <person name="Sultana T."/>
            <person name="Kesanakurti P."/>
            <person name="Hambleton S."/>
        </authorList>
    </citation>
    <scope>NUCLEOTIDE SEQUENCE</scope>
    <source>
        <strain evidence="5">DAOMC 238032</strain>
    </source>
</reference>
<dbReference type="Proteomes" id="UP000836402">
    <property type="component" value="Unassembled WGS sequence"/>
</dbReference>
<protein>
    <submittedName>
        <fullName evidence="5">Uncharacterized protein</fullName>
    </submittedName>
</protein>
<dbReference type="Proteomes" id="UP000077671">
    <property type="component" value="Unassembled WGS sequence"/>
</dbReference>
<keyword evidence="2" id="KW-0812">Transmembrane</keyword>
<accession>A0A177U2K1</accession>
<feature type="compositionally biased region" description="Basic and acidic residues" evidence="1">
    <location>
        <begin position="115"/>
        <end position="128"/>
    </location>
</feature>
<organism evidence="5 6">
    <name type="scientific">Tilletia caries</name>
    <name type="common">wheat bunt fungus</name>
    <dbReference type="NCBI Taxonomy" id="13290"/>
    <lineage>
        <taxon>Eukaryota</taxon>
        <taxon>Fungi</taxon>
        <taxon>Dikarya</taxon>
        <taxon>Basidiomycota</taxon>
        <taxon>Ustilaginomycotina</taxon>
        <taxon>Exobasidiomycetes</taxon>
        <taxon>Tilletiales</taxon>
        <taxon>Tilletiaceae</taxon>
        <taxon>Tilletia</taxon>
    </lineage>
</organism>
<proteinExistence type="predicted"/>
<keyword evidence="2" id="KW-0472">Membrane</keyword>
<dbReference type="AlphaFoldDB" id="A0A177U2K1"/>
<evidence type="ECO:0000256" key="2">
    <source>
        <dbReference type="SAM" id="Phobius"/>
    </source>
</evidence>